<evidence type="ECO:0000313" key="1">
    <source>
        <dbReference type="EMBL" id="CAG9482244.1"/>
    </source>
</evidence>
<dbReference type="EMBL" id="CAJZCX010000013">
    <property type="protein sequence ID" value="CAG9482244.1"/>
    <property type="molecule type" value="Genomic_DNA"/>
</dbReference>
<reference evidence="1" key="1">
    <citation type="submission" date="2021-09" db="EMBL/GenBank/DDBJ databases">
        <authorList>
            <consortium name="Pathogen Informatics"/>
        </authorList>
    </citation>
    <scope>NUCLEOTIDE SEQUENCE</scope>
    <source>
        <strain evidence="1">PvW1</strain>
    </source>
</reference>
<dbReference type="Pfam" id="PF05795">
    <property type="entry name" value="Plasmodium_Vir"/>
    <property type="match status" value="1"/>
</dbReference>
<proteinExistence type="predicted"/>
<protein>
    <submittedName>
        <fullName evidence="1">(malaria parasite P. vivax) hypothetical protein</fullName>
    </submittedName>
</protein>
<dbReference type="VEuPathDB" id="PlasmoDB:PVPAM_060041700"/>
<dbReference type="Proteomes" id="UP000779233">
    <property type="component" value="Unassembled WGS sequence"/>
</dbReference>
<dbReference type="InterPro" id="IPR008780">
    <property type="entry name" value="Plasmodium_Vir"/>
</dbReference>
<evidence type="ECO:0000313" key="2">
    <source>
        <dbReference type="Proteomes" id="UP000779233"/>
    </source>
</evidence>
<name>A0A8S4HIN9_PLAVI</name>
<organism evidence="1 2">
    <name type="scientific">Plasmodium vivax</name>
    <name type="common">malaria parasite P. vivax</name>
    <dbReference type="NCBI Taxonomy" id="5855"/>
    <lineage>
        <taxon>Eukaryota</taxon>
        <taxon>Sar</taxon>
        <taxon>Alveolata</taxon>
        <taxon>Apicomplexa</taxon>
        <taxon>Aconoidasida</taxon>
        <taxon>Haemosporida</taxon>
        <taxon>Plasmodiidae</taxon>
        <taxon>Plasmodium</taxon>
        <taxon>Plasmodium (Plasmodium)</taxon>
    </lineage>
</organism>
<sequence>MADFSLIKGLGDYLKIDSVGLTSDRFYNTLNHNEDNLDDYESECESLLSEKRHFKYNRLCKKLLRYLKTSLPISDKKDSAYNDCILFNYWIYNEIARRNKYNYRSKVIPAFGELQDIWNGLIETESNSHYFKKCEPDFNLPQQDDWEKRKQLYDYCVNYESLSRTANLFQNSCKYIYRYIKSNAPLYDYFNKRCIQGSKYNCPDFYSKCKNYDPNIVLQKLDCYHVVKKEESSHPLPAGDLSVNALQDMSSSRTFSPDSPHLIRDGTDPVEKTGNILLGVVATSLTSGALYRVNIK</sequence>
<dbReference type="AlphaFoldDB" id="A0A8S4HIN9"/>
<accession>A0A8S4HIN9</accession>
<gene>
    <name evidence="1" type="ORF">PVW1_040007300</name>
</gene>
<comment type="caution">
    <text evidence="1">The sequence shown here is derived from an EMBL/GenBank/DDBJ whole genome shotgun (WGS) entry which is preliminary data.</text>
</comment>